<dbReference type="Proteomes" id="UP001361570">
    <property type="component" value="Unassembled WGS sequence"/>
</dbReference>
<evidence type="ECO:0000256" key="1">
    <source>
        <dbReference type="SAM" id="MobiDB-lite"/>
    </source>
</evidence>
<sequence>MQTCSELTAPWQTREVPPDVDPYRRTLLGRWIRERRVAMGLGVEDAARAAHVAKNTWRSAELGQPVRDGNLGRIEAALHWRPGTVLGALEGQIDEPPTAVPPADDAVPVGTGVDPLDLSDLTPEDQAYIRGLAERLRQQRGE</sequence>
<dbReference type="SUPFAM" id="SSF47413">
    <property type="entry name" value="lambda repressor-like DNA-binding domains"/>
    <property type="match status" value="1"/>
</dbReference>
<proteinExistence type="predicted"/>
<evidence type="ECO:0008006" key="4">
    <source>
        <dbReference type="Google" id="ProtNLM"/>
    </source>
</evidence>
<dbReference type="Gene3D" id="1.10.260.40">
    <property type="entry name" value="lambda repressor-like DNA-binding domains"/>
    <property type="match status" value="1"/>
</dbReference>
<protein>
    <recommendedName>
        <fullName evidence="4">Helix-turn-helix domain-containing protein</fullName>
    </recommendedName>
</protein>
<reference evidence="2 3" key="1">
    <citation type="submission" date="2024-03" db="EMBL/GenBank/DDBJ databases">
        <title>Draft genome sequence of Klenkia sp. LSe6-5.</title>
        <authorList>
            <person name="Duangmal K."/>
            <person name="Chantavorakit T."/>
        </authorList>
    </citation>
    <scope>NUCLEOTIDE SEQUENCE [LARGE SCALE GENOMIC DNA]</scope>
    <source>
        <strain evidence="2 3">LSe6-5</strain>
    </source>
</reference>
<dbReference type="InterPro" id="IPR010982">
    <property type="entry name" value="Lambda_DNA-bd_dom_sf"/>
</dbReference>
<dbReference type="RefSeq" id="WP_336406010.1">
    <property type="nucleotide sequence ID" value="NZ_JBAPLU010000029.1"/>
</dbReference>
<accession>A0ABU8DYI3</accession>
<gene>
    <name evidence="2" type="ORF">TEK04_19410</name>
</gene>
<organism evidence="2 3">
    <name type="scientific">Klenkia sesuvii</name>
    <dbReference type="NCBI Taxonomy" id="3103137"/>
    <lineage>
        <taxon>Bacteria</taxon>
        <taxon>Bacillati</taxon>
        <taxon>Actinomycetota</taxon>
        <taxon>Actinomycetes</taxon>
        <taxon>Geodermatophilales</taxon>
        <taxon>Geodermatophilaceae</taxon>
        <taxon>Klenkia</taxon>
    </lineage>
</organism>
<comment type="caution">
    <text evidence="2">The sequence shown here is derived from an EMBL/GenBank/DDBJ whole genome shotgun (WGS) entry which is preliminary data.</text>
</comment>
<evidence type="ECO:0000313" key="3">
    <source>
        <dbReference type="Proteomes" id="UP001361570"/>
    </source>
</evidence>
<name>A0ABU8DYI3_9ACTN</name>
<keyword evidence="3" id="KW-1185">Reference proteome</keyword>
<feature type="compositionally biased region" description="Low complexity" evidence="1">
    <location>
        <begin position="94"/>
        <end position="109"/>
    </location>
</feature>
<feature type="region of interest" description="Disordered" evidence="1">
    <location>
        <begin position="92"/>
        <end position="120"/>
    </location>
</feature>
<evidence type="ECO:0000313" key="2">
    <source>
        <dbReference type="EMBL" id="MEI4273894.1"/>
    </source>
</evidence>
<dbReference type="EMBL" id="JBAPLU010000029">
    <property type="protein sequence ID" value="MEI4273894.1"/>
    <property type="molecule type" value="Genomic_DNA"/>
</dbReference>